<feature type="transmembrane region" description="Helical" evidence="6">
    <location>
        <begin position="43"/>
        <end position="61"/>
    </location>
</feature>
<evidence type="ECO:0000256" key="3">
    <source>
        <dbReference type="ARBA" id="ARBA00022525"/>
    </source>
</evidence>
<keyword evidence="6" id="KW-0812">Transmembrane</keyword>
<evidence type="ECO:0000256" key="4">
    <source>
        <dbReference type="ARBA" id="ARBA00022729"/>
    </source>
</evidence>
<evidence type="ECO:0000256" key="6">
    <source>
        <dbReference type="SAM" id="Phobius"/>
    </source>
</evidence>
<comment type="subcellular location">
    <subcellularLocation>
        <location evidence="1">Secreted</location>
    </subcellularLocation>
</comment>
<keyword evidence="8" id="KW-1185">Reference proteome</keyword>
<keyword evidence="6" id="KW-0472">Membrane</keyword>
<dbReference type="GO" id="GO:0005576">
    <property type="term" value="C:extracellular region"/>
    <property type="evidence" value="ECO:0007669"/>
    <property type="project" value="UniProtKB-SubCell"/>
</dbReference>
<keyword evidence="4" id="KW-0732">Signal</keyword>
<protein>
    <submittedName>
        <fullName evidence="7">Putative gamma interferon inducible lysosomal thiol reductase</fullName>
    </submittedName>
</protein>
<dbReference type="PANTHER" id="PTHR13234:SF8">
    <property type="entry name" value="GAMMA-INTERFERON-INDUCIBLE LYSOSOMAL THIOL REDUCTASE"/>
    <property type="match status" value="1"/>
</dbReference>
<dbReference type="OrthoDB" id="958254at2759"/>
<dbReference type="EMBL" id="LCWF01000204">
    <property type="protein sequence ID" value="KKY14889.1"/>
    <property type="molecule type" value="Genomic_DNA"/>
</dbReference>
<proteinExistence type="inferred from homology"/>
<sequence length="293" mass="31996">MAEKNLSLHDLGQLERDQAFRQHLPTPIEALSAPLRGRSCRRLIALLCLLCAAFVFLRQALLPSRTLSPKPEEFVHGVADTTSGYQNGGLEGSSNDQKEGNVYAKVPLEAHIMSKCPDARLCLQELVVPSMEKISDKVDFQLSFIGKLDPGSDAVECMHGPSECLGNIILLCAERLYPSAILHLGFANCMIGDYTKIPDRDFVEQCALEHGLDFQKINQCASDELDSGAQILRDSVTRSAKAGAAKSCTVRVGGDEWCIIDGGQFKGCKDGKEGISSLVDEVQTRWDKLNDAE</sequence>
<dbReference type="AlphaFoldDB" id="A0A0G2DW89"/>
<name>A0A0G2DW89_PHACM</name>
<organism evidence="7 8">
    <name type="scientific">Phaeomoniella chlamydospora</name>
    <name type="common">Phaeoacremonium chlamydosporum</name>
    <dbReference type="NCBI Taxonomy" id="158046"/>
    <lineage>
        <taxon>Eukaryota</taxon>
        <taxon>Fungi</taxon>
        <taxon>Dikarya</taxon>
        <taxon>Ascomycota</taxon>
        <taxon>Pezizomycotina</taxon>
        <taxon>Eurotiomycetes</taxon>
        <taxon>Chaetothyriomycetidae</taxon>
        <taxon>Phaeomoniellales</taxon>
        <taxon>Phaeomoniellaceae</taxon>
        <taxon>Phaeomoniella</taxon>
    </lineage>
</organism>
<reference evidence="7 8" key="2">
    <citation type="submission" date="2015-05" db="EMBL/GenBank/DDBJ databases">
        <authorList>
            <person name="Morales-Cruz A."/>
            <person name="Amrine K.C."/>
            <person name="Cantu D."/>
        </authorList>
    </citation>
    <scope>NUCLEOTIDE SEQUENCE [LARGE SCALE GENOMIC DNA]</scope>
    <source>
        <strain evidence="7">UCRPC4</strain>
    </source>
</reference>
<comment type="similarity">
    <text evidence="2">Belongs to the GILT family.</text>
</comment>
<comment type="caution">
    <text evidence="7">The sequence shown here is derived from an EMBL/GenBank/DDBJ whole genome shotgun (WGS) entry which is preliminary data.</text>
</comment>
<dbReference type="Proteomes" id="UP000053317">
    <property type="component" value="Unassembled WGS sequence"/>
</dbReference>
<evidence type="ECO:0000313" key="8">
    <source>
        <dbReference type="Proteomes" id="UP000053317"/>
    </source>
</evidence>
<reference evidence="7 8" key="1">
    <citation type="submission" date="2015-05" db="EMBL/GenBank/DDBJ databases">
        <title>Distinctive expansion of gene families associated with plant cell wall degradation and secondary metabolism in the genomes of grapevine trunk pathogens.</title>
        <authorList>
            <person name="Lawrence D.P."/>
            <person name="Travadon R."/>
            <person name="Rolshausen P.E."/>
            <person name="Baumgartner K."/>
        </authorList>
    </citation>
    <scope>NUCLEOTIDE SEQUENCE [LARGE SCALE GENOMIC DNA]</scope>
    <source>
        <strain evidence="7">UCRPC4</strain>
    </source>
</reference>
<accession>A0A0G2DW89</accession>
<dbReference type="Pfam" id="PF03227">
    <property type="entry name" value="GILT"/>
    <property type="match status" value="1"/>
</dbReference>
<evidence type="ECO:0000256" key="5">
    <source>
        <dbReference type="ARBA" id="ARBA00023180"/>
    </source>
</evidence>
<keyword evidence="6" id="KW-1133">Transmembrane helix</keyword>
<gene>
    <name evidence="7" type="ORF">UCRPC4_g06612</name>
</gene>
<evidence type="ECO:0000313" key="7">
    <source>
        <dbReference type="EMBL" id="KKY14889.1"/>
    </source>
</evidence>
<evidence type="ECO:0000256" key="1">
    <source>
        <dbReference type="ARBA" id="ARBA00004613"/>
    </source>
</evidence>
<dbReference type="InterPro" id="IPR004911">
    <property type="entry name" value="Interferon-induced_GILT"/>
</dbReference>
<dbReference type="PANTHER" id="PTHR13234">
    <property type="entry name" value="GAMMA-INTERFERON INDUCIBLE LYSOSOMAL THIOL REDUCTASE GILT"/>
    <property type="match status" value="1"/>
</dbReference>
<evidence type="ECO:0000256" key="2">
    <source>
        <dbReference type="ARBA" id="ARBA00005679"/>
    </source>
</evidence>
<keyword evidence="5" id="KW-0325">Glycoprotein</keyword>
<dbReference type="GO" id="GO:0016671">
    <property type="term" value="F:oxidoreductase activity, acting on a sulfur group of donors, disulfide as acceptor"/>
    <property type="evidence" value="ECO:0007669"/>
    <property type="project" value="InterPro"/>
</dbReference>
<keyword evidence="3" id="KW-0964">Secreted</keyword>